<proteinExistence type="predicted"/>
<reference evidence="2 3" key="1">
    <citation type="submission" date="2019-03" db="EMBL/GenBank/DDBJ databases">
        <title>First draft genome of Liparis tanakae, snailfish: a comprehensive survey of snailfish specific genes.</title>
        <authorList>
            <person name="Kim W."/>
            <person name="Song I."/>
            <person name="Jeong J.-H."/>
            <person name="Kim D."/>
            <person name="Kim S."/>
            <person name="Ryu S."/>
            <person name="Song J.Y."/>
            <person name="Lee S.K."/>
        </authorList>
    </citation>
    <scope>NUCLEOTIDE SEQUENCE [LARGE SCALE GENOMIC DNA]</scope>
    <source>
        <tissue evidence="2">Muscle</tissue>
    </source>
</reference>
<keyword evidence="3" id="KW-1185">Reference proteome</keyword>
<dbReference type="Proteomes" id="UP000314294">
    <property type="component" value="Unassembled WGS sequence"/>
</dbReference>
<name>A0A4Z2F2R2_9TELE</name>
<evidence type="ECO:0000256" key="1">
    <source>
        <dbReference type="SAM" id="MobiDB-lite"/>
    </source>
</evidence>
<protein>
    <submittedName>
        <fullName evidence="2">Uncharacterized protein</fullName>
    </submittedName>
</protein>
<evidence type="ECO:0000313" key="2">
    <source>
        <dbReference type="EMBL" id="TNN35203.1"/>
    </source>
</evidence>
<feature type="region of interest" description="Disordered" evidence="1">
    <location>
        <begin position="65"/>
        <end position="102"/>
    </location>
</feature>
<dbReference type="OrthoDB" id="10607008at2759"/>
<dbReference type="AlphaFoldDB" id="A0A4Z2F2R2"/>
<gene>
    <name evidence="2" type="ORF">EYF80_054634</name>
</gene>
<evidence type="ECO:0000313" key="3">
    <source>
        <dbReference type="Proteomes" id="UP000314294"/>
    </source>
</evidence>
<feature type="compositionally biased region" description="Basic and acidic residues" evidence="1">
    <location>
        <begin position="66"/>
        <end position="102"/>
    </location>
</feature>
<accession>A0A4Z2F2R2</accession>
<comment type="caution">
    <text evidence="2">The sequence shown here is derived from an EMBL/GenBank/DDBJ whole genome shotgun (WGS) entry which is preliminary data.</text>
</comment>
<dbReference type="EMBL" id="SRLO01001811">
    <property type="protein sequence ID" value="TNN35203.1"/>
    <property type="molecule type" value="Genomic_DNA"/>
</dbReference>
<organism evidence="2 3">
    <name type="scientific">Liparis tanakae</name>
    <name type="common">Tanaka's snailfish</name>
    <dbReference type="NCBI Taxonomy" id="230148"/>
    <lineage>
        <taxon>Eukaryota</taxon>
        <taxon>Metazoa</taxon>
        <taxon>Chordata</taxon>
        <taxon>Craniata</taxon>
        <taxon>Vertebrata</taxon>
        <taxon>Euteleostomi</taxon>
        <taxon>Actinopterygii</taxon>
        <taxon>Neopterygii</taxon>
        <taxon>Teleostei</taxon>
        <taxon>Neoteleostei</taxon>
        <taxon>Acanthomorphata</taxon>
        <taxon>Eupercaria</taxon>
        <taxon>Perciformes</taxon>
        <taxon>Cottioidei</taxon>
        <taxon>Cottales</taxon>
        <taxon>Liparidae</taxon>
        <taxon>Liparis</taxon>
    </lineage>
</organism>
<feature type="region of interest" description="Disordered" evidence="1">
    <location>
        <begin position="1"/>
        <end position="20"/>
    </location>
</feature>
<sequence>MTLRVCMPTEQEASSPRGRPADALVAGMDESSMHWPHRPVCQWYTVQGWSLQFLTSCRALLLGHWRPPERRGDAKQHPMRDQSGGDRRQEATQGAERLHNDQKVWAQARMERARVWMPSVFFPEQMKIKMIMWRMQKESEY</sequence>